<organism evidence="10 11">
    <name type="scientific">Linnemannia elongata AG-77</name>
    <dbReference type="NCBI Taxonomy" id="1314771"/>
    <lineage>
        <taxon>Eukaryota</taxon>
        <taxon>Fungi</taxon>
        <taxon>Fungi incertae sedis</taxon>
        <taxon>Mucoromycota</taxon>
        <taxon>Mortierellomycotina</taxon>
        <taxon>Mortierellomycetes</taxon>
        <taxon>Mortierellales</taxon>
        <taxon>Mortierellaceae</taxon>
        <taxon>Linnemannia</taxon>
    </lineage>
</organism>
<dbReference type="SUPFAM" id="SSF48452">
    <property type="entry name" value="TPR-like"/>
    <property type="match status" value="4"/>
</dbReference>
<accession>A0A197JFM9</accession>
<keyword evidence="6" id="KW-0508">mRNA splicing</keyword>
<keyword evidence="11" id="KW-1185">Reference proteome</keyword>
<evidence type="ECO:0000256" key="4">
    <source>
        <dbReference type="ARBA" id="ARBA00022728"/>
    </source>
</evidence>
<name>A0A197JFM9_9FUNG</name>
<keyword evidence="7" id="KW-0539">Nucleus</keyword>
<evidence type="ECO:0000259" key="9">
    <source>
        <dbReference type="Pfam" id="PF23233"/>
    </source>
</evidence>
<dbReference type="Proteomes" id="UP000078512">
    <property type="component" value="Unassembled WGS sequence"/>
</dbReference>
<dbReference type="InterPro" id="IPR003107">
    <property type="entry name" value="HAT"/>
</dbReference>
<dbReference type="FunFam" id="1.25.40.10:FF:000306">
    <property type="entry name" value="Cell cycle control protein cwf4"/>
    <property type="match status" value="1"/>
</dbReference>
<dbReference type="Pfam" id="PF23233">
    <property type="entry name" value="HAT_Syf1_CNRKL1_N"/>
    <property type="match status" value="2"/>
</dbReference>
<dbReference type="FunFam" id="1.25.40.10:FF:000048">
    <property type="entry name" value="Cell cycle control protein"/>
    <property type="match status" value="1"/>
</dbReference>
<dbReference type="InterPro" id="IPR055433">
    <property type="entry name" value="HAT_Syf1-like_N"/>
</dbReference>
<dbReference type="AlphaFoldDB" id="A0A197JFM9"/>
<dbReference type="Gene3D" id="1.25.40.10">
    <property type="entry name" value="Tetratricopeptide repeat domain"/>
    <property type="match status" value="4"/>
</dbReference>
<evidence type="ECO:0000256" key="3">
    <source>
        <dbReference type="ARBA" id="ARBA00022664"/>
    </source>
</evidence>
<dbReference type="FunFam" id="1.25.40.10:FF:000269">
    <property type="entry name" value="Crooked neck pre-mRNA-splicing factor 1"/>
    <property type="match status" value="1"/>
</dbReference>
<proteinExistence type="inferred from homology"/>
<dbReference type="GO" id="GO:0000974">
    <property type="term" value="C:Prp19 complex"/>
    <property type="evidence" value="ECO:0007669"/>
    <property type="project" value="TreeGrafter"/>
</dbReference>
<evidence type="ECO:0000256" key="1">
    <source>
        <dbReference type="ARBA" id="ARBA00004123"/>
    </source>
</evidence>
<dbReference type="PANTHER" id="PTHR11246:SF3">
    <property type="entry name" value="CROOKED NECK-LIKE PROTEIN 1"/>
    <property type="match status" value="1"/>
</dbReference>
<evidence type="ECO:0000256" key="5">
    <source>
        <dbReference type="ARBA" id="ARBA00022737"/>
    </source>
</evidence>
<evidence type="ECO:0000313" key="11">
    <source>
        <dbReference type="Proteomes" id="UP000078512"/>
    </source>
</evidence>
<dbReference type="STRING" id="1314771.A0A197JFM9"/>
<dbReference type="PANTHER" id="PTHR11246">
    <property type="entry name" value="PRE-MRNA SPLICING FACTOR"/>
    <property type="match status" value="1"/>
</dbReference>
<reference evidence="10 11" key="1">
    <citation type="submission" date="2016-05" db="EMBL/GenBank/DDBJ databases">
        <title>Genome sequencing reveals origins of a unique bacterial endosymbiosis in the earliest lineages of terrestrial Fungi.</title>
        <authorList>
            <consortium name="DOE Joint Genome Institute"/>
            <person name="Uehling J."/>
            <person name="Gryganskyi A."/>
            <person name="Hameed K."/>
            <person name="Tschaplinski T."/>
            <person name="Misztal P."/>
            <person name="Wu S."/>
            <person name="Desiro A."/>
            <person name="Vande Pol N."/>
            <person name="Du Z.-Y."/>
            <person name="Zienkiewicz A."/>
            <person name="Zienkiewicz K."/>
            <person name="Morin E."/>
            <person name="Tisserant E."/>
            <person name="Splivallo R."/>
            <person name="Hainaut M."/>
            <person name="Henrissat B."/>
            <person name="Ohm R."/>
            <person name="Kuo A."/>
            <person name="Yan J."/>
            <person name="Lipzen A."/>
            <person name="Nolan M."/>
            <person name="Labutti K."/>
            <person name="Barry K."/>
            <person name="Goldstein A."/>
            <person name="Labbe J."/>
            <person name="Schadt C."/>
            <person name="Tuskan G."/>
            <person name="Grigoriev I."/>
            <person name="Martin F."/>
            <person name="Vilgalys R."/>
            <person name="Bonito G."/>
        </authorList>
    </citation>
    <scope>NUCLEOTIDE SEQUENCE [LARGE SCALE GENOMIC DNA]</scope>
    <source>
        <strain evidence="10 11">AG-77</strain>
    </source>
</reference>
<dbReference type="InterPro" id="IPR011990">
    <property type="entry name" value="TPR-like_helical_dom_sf"/>
</dbReference>
<feature type="domain" description="Pre-mRNA-splicing factor Syf1-like N-terminal HAT-repeats" evidence="9">
    <location>
        <begin position="306"/>
        <end position="465"/>
    </location>
</feature>
<evidence type="ECO:0000256" key="2">
    <source>
        <dbReference type="ARBA" id="ARBA00008644"/>
    </source>
</evidence>
<dbReference type="SMART" id="SM00386">
    <property type="entry name" value="HAT"/>
    <property type="match status" value="14"/>
</dbReference>
<protein>
    <submittedName>
        <fullName evidence="10">TPR-like protein</fullName>
    </submittedName>
</protein>
<feature type="domain" description="Pre-mRNA-splicing factor Syf1-like N-terminal HAT-repeats" evidence="9">
    <location>
        <begin position="58"/>
        <end position="203"/>
    </location>
</feature>
<keyword evidence="3" id="KW-0507">mRNA processing</keyword>
<comment type="function">
    <text evidence="8">Involved in pre-mRNA splicing and cell cycle progression. Required for the spliceosome assembly and initiation of the DNA replication.</text>
</comment>
<gene>
    <name evidence="10" type="ORF">K457DRAFT_118184</name>
</gene>
<evidence type="ECO:0000313" key="10">
    <source>
        <dbReference type="EMBL" id="OAQ23982.1"/>
    </source>
</evidence>
<dbReference type="OrthoDB" id="541719at2759"/>
<dbReference type="GO" id="GO:0071007">
    <property type="term" value="C:U2-type catalytic step 2 spliceosome"/>
    <property type="evidence" value="ECO:0007669"/>
    <property type="project" value="TreeGrafter"/>
</dbReference>
<keyword evidence="4" id="KW-0747">Spliceosome</keyword>
<dbReference type="GO" id="GO:0000245">
    <property type="term" value="P:spliceosomal complex assembly"/>
    <property type="evidence" value="ECO:0007669"/>
    <property type="project" value="TreeGrafter"/>
</dbReference>
<keyword evidence="5" id="KW-0677">Repeat</keyword>
<comment type="subcellular location">
    <subcellularLocation>
        <location evidence="1">Nucleus</location>
    </subcellularLocation>
</comment>
<evidence type="ECO:0000256" key="7">
    <source>
        <dbReference type="ARBA" id="ARBA00023242"/>
    </source>
</evidence>
<evidence type="ECO:0000256" key="6">
    <source>
        <dbReference type="ARBA" id="ARBA00023187"/>
    </source>
</evidence>
<dbReference type="InterPro" id="IPR045075">
    <property type="entry name" value="Syf1-like"/>
</dbReference>
<comment type="similarity">
    <text evidence="2">Belongs to the crooked-neck family.</text>
</comment>
<dbReference type="EMBL" id="KV442104">
    <property type="protein sequence ID" value="OAQ23982.1"/>
    <property type="molecule type" value="Genomic_DNA"/>
</dbReference>
<sequence>MDKATPKIKNKNAAPVQISAEQILREAKERQEIAIKAPKQKIHDHAELMEYRGRKRKEFEDRIQRSRLHINEWLKYASWEEGQDELQRARSIYERALQVDSKNATLYLKYVEMEMKHKNIALARNLFDRIVTILPRRDQFWLKYTYMEEMLEEVARARQIFERWMQWEPEEEAWMAYVKFEKRYKELERARVVYERFVHIHPEPKNWIKWAEFEEREGKTEKAREIFTRAIEVMGEELMEQRLFIAFAKFETRLKETDRARVIYKYALDRIPRSKSQALYNQYVQFEKQYGDKDGIEDVVVGKRRLQYEADLATNLKNYDTWFDYGKLEESTGDVDRVREVYERAIAQVPPAQEKRLWRRYIYLWIKYALFEELETKDYERARQVYKGCIKLIPHKKFTFAKIWLLYAKFEIRQQDLSAARKALGMAIGMCPKDKLFKGYIELELELRAIDRARTLYAKYLEWSPSTCAAWIKFAELESELQDTERARAIFDLAVSQPELDMPEILWKAYIDFEVGEEQWVHARSLYKQLLERTAHVKVWISWAHFEASVPEEGQADVARDVFKKGSQTMKDQGLKEERVILLEAWKEFEQAQGTAESLKNVQDLMPKMVKRRRQVESTDGGAAGSNHMEEYYDYIFPDDQKEQPNFKLLQMVQQWKAGNNK</sequence>
<dbReference type="GO" id="GO:0071014">
    <property type="term" value="C:post-mRNA release spliceosomal complex"/>
    <property type="evidence" value="ECO:0007669"/>
    <property type="project" value="TreeGrafter"/>
</dbReference>
<evidence type="ECO:0000256" key="8">
    <source>
        <dbReference type="ARBA" id="ARBA00037040"/>
    </source>
</evidence>
<dbReference type="GO" id="GO:0071011">
    <property type="term" value="C:precatalytic spliceosome"/>
    <property type="evidence" value="ECO:0007669"/>
    <property type="project" value="TreeGrafter"/>
</dbReference>